<dbReference type="AlphaFoldDB" id="A0A0E9QZA5"/>
<reference evidence="1" key="1">
    <citation type="submission" date="2014-11" db="EMBL/GenBank/DDBJ databases">
        <authorList>
            <person name="Amaro Gonzalez C."/>
        </authorList>
    </citation>
    <scope>NUCLEOTIDE SEQUENCE</scope>
</reference>
<organism evidence="1">
    <name type="scientific">Anguilla anguilla</name>
    <name type="common">European freshwater eel</name>
    <name type="synonym">Muraena anguilla</name>
    <dbReference type="NCBI Taxonomy" id="7936"/>
    <lineage>
        <taxon>Eukaryota</taxon>
        <taxon>Metazoa</taxon>
        <taxon>Chordata</taxon>
        <taxon>Craniata</taxon>
        <taxon>Vertebrata</taxon>
        <taxon>Euteleostomi</taxon>
        <taxon>Actinopterygii</taxon>
        <taxon>Neopterygii</taxon>
        <taxon>Teleostei</taxon>
        <taxon>Anguilliformes</taxon>
        <taxon>Anguillidae</taxon>
        <taxon>Anguilla</taxon>
    </lineage>
</organism>
<proteinExistence type="predicted"/>
<sequence length="25" mass="2848">MLERYTGVILPEPVSLNLNFQTSEP</sequence>
<evidence type="ECO:0000313" key="1">
    <source>
        <dbReference type="EMBL" id="JAH21413.1"/>
    </source>
</evidence>
<reference evidence="1" key="2">
    <citation type="journal article" date="2015" name="Fish Shellfish Immunol.">
        <title>Early steps in the European eel (Anguilla anguilla)-Vibrio vulnificus interaction in the gills: Role of the RtxA13 toxin.</title>
        <authorList>
            <person name="Callol A."/>
            <person name="Pajuelo D."/>
            <person name="Ebbesson L."/>
            <person name="Teles M."/>
            <person name="MacKenzie S."/>
            <person name="Amaro C."/>
        </authorList>
    </citation>
    <scope>NUCLEOTIDE SEQUENCE</scope>
</reference>
<accession>A0A0E9QZA5</accession>
<dbReference type="EMBL" id="GBXM01087164">
    <property type="protein sequence ID" value="JAH21413.1"/>
    <property type="molecule type" value="Transcribed_RNA"/>
</dbReference>
<protein>
    <submittedName>
        <fullName evidence="1">Uncharacterized protein</fullName>
    </submittedName>
</protein>
<name>A0A0E9QZA5_ANGAN</name>